<dbReference type="PATRIC" id="fig|1299334.3.peg.6757"/>
<comment type="caution">
    <text evidence="2">The sequence shown here is derived from an EMBL/GenBank/DDBJ whole genome shotgun (WGS) entry which is preliminary data.</text>
</comment>
<evidence type="ECO:0000256" key="1">
    <source>
        <dbReference type="SAM" id="MobiDB-lite"/>
    </source>
</evidence>
<evidence type="ECO:0000313" key="2">
    <source>
        <dbReference type="EMBL" id="EUA24918.1"/>
    </source>
</evidence>
<proteinExistence type="predicted"/>
<accession>X8A1Q5</accession>
<reference evidence="2" key="1">
    <citation type="submission" date="2014-01" db="EMBL/GenBank/DDBJ databases">
        <authorList>
            <person name="Brown-Elliot B."/>
            <person name="Wallace R."/>
            <person name="Lenaerts A."/>
            <person name="Ordway D."/>
            <person name="DeGroote M.A."/>
            <person name="Parker T."/>
            <person name="Sizemore C."/>
            <person name="Tallon L.J."/>
            <person name="Sadzewicz L.K."/>
            <person name="Sengamalay N."/>
            <person name="Fraser C.M."/>
            <person name="Hine E."/>
            <person name="Shefchek K.A."/>
            <person name="Das S.P."/>
            <person name="Tettelin H."/>
        </authorList>
    </citation>
    <scope>NUCLEOTIDE SEQUENCE [LARGE SCALE GENOMIC DNA]</scope>
    <source>
        <strain evidence="2">4042</strain>
    </source>
</reference>
<dbReference type="EMBL" id="JAOB01000063">
    <property type="protein sequence ID" value="EUA24918.1"/>
    <property type="molecule type" value="Genomic_DNA"/>
</dbReference>
<protein>
    <submittedName>
        <fullName evidence="2">Uncharacterized protein</fullName>
    </submittedName>
</protein>
<dbReference type="AlphaFoldDB" id="X8A1Q5"/>
<feature type="compositionally biased region" description="Low complexity" evidence="1">
    <location>
        <begin position="21"/>
        <end position="34"/>
    </location>
</feature>
<gene>
    <name evidence="2" type="ORF">I553_3819</name>
</gene>
<feature type="compositionally biased region" description="Polar residues" evidence="1">
    <location>
        <begin position="9"/>
        <end position="20"/>
    </location>
</feature>
<name>X8A1Q5_MYCXE</name>
<feature type="region of interest" description="Disordered" evidence="1">
    <location>
        <begin position="1"/>
        <end position="34"/>
    </location>
</feature>
<sequence>MVAEALGSTFATSAATVCSRSTSTPTTATSSTGTAAKAHWASSIWFRPVGDPYLDVRAHTSMNDCDLEVLDGRLRAHRPSRRPRRLRTSNVDLQGALLAGRDGLRHGLKTR</sequence>
<organism evidence="2">
    <name type="scientific">Mycobacterium xenopi 4042</name>
    <dbReference type="NCBI Taxonomy" id="1299334"/>
    <lineage>
        <taxon>Bacteria</taxon>
        <taxon>Bacillati</taxon>
        <taxon>Actinomycetota</taxon>
        <taxon>Actinomycetes</taxon>
        <taxon>Mycobacteriales</taxon>
        <taxon>Mycobacteriaceae</taxon>
        <taxon>Mycobacterium</taxon>
    </lineage>
</organism>